<gene>
    <name evidence="1" type="ORF">KM312_05415</name>
</gene>
<evidence type="ECO:0000313" key="2">
    <source>
        <dbReference type="Proteomes" id="UP000748108"/>
    </source>
</evidence>
<evidence type="ECO:0000313" key="1">
    <source>
        <dbReference type="EMBL" id="MBT9282081.1"/>
    </source>
</evidence>
<sequence>MNFDEALKLATLAAASFPNMQGKDLRPIAYMWSQILRDIPYAVAERALMRHLSGNTFFPAPAELRAAVYELVAGELPTAAEAWAAVIRAVRKHGFGGAHEARESLPPLVWKAVSAIGWRDICLTDEPEIVRAQFMRVYETFVRRERDERTLPPALRAGALGADALPAGEAKV</sequence>
<dbReference type="EMBL" id="JAHHQF010000050">
    <property type="protein sequence ID" value="MBT9282081.1"/>
    <property type="molecule type" value="Genomic_DNA"/>
</dbReference>
<comment type="caution">
    <text evidence="1">The sequence shown here is derived from an EMBL/GenBank/DDBJ whole genome shotgun (WGS) entry which is preliminary data.</text>
</comment>
<accession>A0A947G952</accession>
<dbReference type="AlphaFoldDB" id="A0A947G952"/>
<dbReference type="Proteomes" id="UP000748108">
    <property type="component" value="Unassembled WGS sequence"/>
</dbReference>
<organism evidence="1 2">
    <name type="scientific">Hydrogenibacillus schlegelii</name>
    <name type="common">Bacillus schlegelii</name>
    <dbReference type="NCBI Taxonomy" id="1484"/>
    <lineage>
        <taxon>Bacteria</taxon>
        <taxon>Bacillati</taxon>
        <taxon>Bacillota</taxon>
        <taxon>Bacilli</taxon>
        <taxon>Bacillales</taxon>
        <taxon>Bacillales Family X. Incertae Sedis</taxon>
        <taxon>Hydrogenibacillus</taxon>
    </lineage>
</organism>
<name>A0A947G952_HYDSH</name>
<evidence type="ECO:0008006" key="3">
    <source>
        <dbReference type="Google" id="ProtNLM"/>
    </source>
</evidence>
<reference evidence="1" key="1">
    <citation type="journal article" date="2021" name="Microbiology">
        <title>Metagenomic Analysis of the Microbial Community in the Underground Coal Fire Area (Kemerovo Region, Russia) Revealed Predominance of Thermophilic Members of the Phyla Deinococcus-thermus, Aquificae, and Firmicutes.</title>
        <authorList>
            <person name="Kadnikov V."/>
            <person name="Mardanov A.V."/>
            <person name="Beletsky A.V."/>
            <person name="Karnachuk O.V."/>
            <person name="Ravin N.V."/>
        </authorList>
    </citation>
    <scope>NUCLEOTIDE SEQUENCE</scope>
    <source>
        <strain evidence="1">RBS10-49</strain>
    </source>
</reference>
<protein>
    <recommendedName>
        <fullName evidence="3">Replicative helicase inhibitor G39P N-terminal domain-containing protein</fullName>
    </recommendedName>
</protein>
<dbReference type="Gene3D" id="1.10.8.200">
    <property type="entry name" value="Replisome organizer (g39p helicase loader/inhibitor protein)"/>
    <property type="match status" value="1"/>
</dbReference>
<proteinExistence type="predicted"/>